<dbReference type="RefSeq" id="WP_091731402.1">
    <property type="nucleotide sequence ID" value="NZ_FNQE01000026.1"/>
</dbReference>
<dbReference type="SUPFAM" id="SSF50022">
    <property type="entry name" value="ISP domain"/>
    <property type="match status" value="1"/>
</dbReference>
<keyword evidence="2" id="KW-0479">Metal-binding</keyword>
<evidence type="ECO:0000256" key="3">
    <source>
        <dbReference type="ARBA" id="ARBA00023004"/>
    </source>
</evidence>
<organism evidence="7 8">
    <name type="scientific">Proteiniborus ethanoligenes</name>
    <dbReference type="NCBI Taxonomy" id="415015"/>
    <lineage>
        <taxon>Bacteria</taxon>
        <taxon>Bacillati</taxon>
        <taxon>Bacillota</taxon>
        <taxon>Clostridia</taxon>
        <taxon>Eubacteriales</taxon>
        <taxon>Proteiniborus</taxon>
    </lineage>
</organism>
<keyword evidence="8" id="KW-1185">Reference proteome</keyword>
<reference evidence="7 8" key="1">
    <citation type="submission" date="2016-10" db="EMBL/GenBank/DDBJ databases">
        <authorList>
            <person name="de Groot N.N."/>
        </authorList>
    </citation>
    <scope>NUCLEOTIDE SEQUENCE [LARGE SCALE GENOMIC DNA]</scope>
    <source>
        <strain evidence="7 8">DSM 21650</strain>
    </source>
</reference>
<dbReference type="CDD" id="cd03477">
    <property type="entry name" value="Rieske_YhfW_C"/>
    <property type="match status" value="1"/>
</dbReference>
<keyword evidence="5" id="KW-1015">Disulfide bond</keyword>
<dbReference type="Proteomes" id="UP000198625">
    <property type="component" value="Unassembled WGS sequence"/>
</dbReference>
<dbReference type="GO" id="GO:0016705">
    <property type="term" value="F:oxidoreductase activity, acting on paired donors, with incorporation or reduction of molecular oxygen"/>
    <property type="evidence" value="ECO:0007669"/>
    <property type="project" value="UniProtKB-ARBA"/>
</dbReference>
<evidence type="ECO:0000256" key="1">
    <source>
        <dbReference type="ARBA" id="ARBA00022714"/>
    </source>
</evidence>
<dbReference type="Gene3D" id="3.30.9.10">
    <property type="entry name" value="D-Amino Acid Oxidase, subunit A, domain 2"/>
    <property type="match status" value="1"/>
</dbReference>
<evidence type="ECO:0000259" key="6">
    <source>
        <dbReference type="PROSITE" id="PS51296"/>
    </source>
</evidence>
<dbReference type="InterPro" id="IPR038010">
    <property type="entry name" value="YhfW_C"/>
</dbReference>
<protein>
    <submittedName>
        <fullName evidence="7">Glycine/D-amino acid oxidase</fullName>
    </submittedName>
</protein>
<dbReference type="GO" id="GO:0046872">
    <property type="term" value="F:metal ion binding"/>
    <property type="evidence" value="ECO:0007669"/>
    <property type="project" value="UniProtKB-KW"/>
</dbReference>
<dbReference type="Pfam" id="PF01266">
    <property type="entry name" value="DAO"/>
    <property type="match status" value="1"/>
</dbReference>
<proteinExistence type="predicted"/>
<dbReference type="InterPro" id="IPR005805">
    <property type="entry name" value="Rieske_Fe-S_prot_C"/>
</dbReference>
<evidence type="ECO:0000256" key="2">
    <source>
        <dbReference type="ARBA" id="ARBA00022723"/>
    </source>
</evidence>
<gene>
    <name evidence="7" type="ORF">SAMN05660462_02312</name>
</gene>
<dbReference type="GO" id="GO:0051537">
    <property type="term" value="F:2 iron, 2 sulfur cluster binding"/>
    <property type="evidence" value="ECO:0007669"/>
    <property type="project" value="UniProtKB-KW"/>
</dbReference>
<evidence type="ECO:0000256" key="4">
    <source>
        <dbReference type="ARBA" id="ARBA00023014"/>
    </source>
</evidence>
<feature type="domain" description="Rieske" evidence="6">
    <location>
        <begin position="421"/>
        <end position="505"/>
    </location>
</feature>
<dbReference type="GO" id="GO:0004497">
    <property type="term" value="F:monooxygenase activity"/>
    <property type="evidence" value="ECO:0007669"/>
    <property type="project" value="UniProtKB-ARBA"/>
</dbReference>
<dbReference type="STRING" id="415015.SAMN05660462_02312"/>
<dbReference type="InterPro" id="IPR036922">
    <property type="entry name" value="Rieske_2Fe-2S_sf"/>
</dbReference>
<name>A0A1H3RDL7_9FIRM</name>
<dbReference type="Pfam" id="PF00355">
    <property type="entry name" value="Rieske"/>
    <property type="match status" value="1"/>
</dbReference>
<dbReference type="Gene3D" id="3.50.50.60">
    <property type="entry name" value="FAD/NAD(P)-binding domain"/>
    <property type="match status" value="1"/>
</dbReference>
<dbReference type="GO" id="GO:0005737">
    <property type="term" value="C:cytoplasm"/>
    <property type="evidence" value="ECO:0007669"/>
    <property type="project" value="TreeGrafter"/>
</dbReference>
<dbReference type="InterPro" id="IPR036188">
    <property type="entry name" value="FAD/NAD-bd_sf"/>
</dbReference>
<dbReference type="InterPro" id="IPR006076">
    <property type="entry name" value="FAD-dep_OxRdtase"/>
</dbReference>
<dbReference type="SUPFAM" id="SSF51905">
    <property type="entry name" value="FAD/NAD(P)-binding domain"/>
    <property type="match status" value="1"/>
</dbReference>
<keyword evidence="1" id="KW-0001">2Fe-2S</keyword>
<evidence type="ECO:0000256" key="5">
    <source>
        <dbReference type="ARBA" id="ARBA00023157"/>
    </source>
</evidence>
<keyword evidence="3" id="KW-0408">Iron</keyword>
<accession>A0A1H3RDL7</accession>
<sequence length="521" mass="58446">MNTDNLLNFKKSPSSFWIESSPSTNYPTLDKDLKVDIAIIGGGLTGIQCAYQLQKEGLSIAVLEAHRIGHGTSGHTTAKITSQHSLIYYKILSQMGTELAKQYASANESAIHEIKKISEENNIDCDYTFQDAFIYTESNEYIQKIQNEVKAASSLGIEASYIEDIPFPIPIKGGIKFQNQAQFHPLKYLISLAKVVHDKGVKIYEETRAVDIEENDNYIITDSQGKKVTAEKVIIASHYPFYNKHGLYFARIYTQRSYIIGIRAKEKYPGGMYINAEEPARSLRHQSTPEGELILVVGENHKTGQGEDMNKHYKALIDFAEDIFTVENIPYRWSTQDCMTLDGIPYVGNYTPNTPNLYVATGFQKWGMTNSTASSLLLRDLIVKRESPWSDVYNPSRNTIAASAKSFLVENADVAKHLLKGKLSPLSQDVKVEVGEGKVFEVKGDRAGVYKDEQNRLHIVNTTCTHMGCELNWNSAERSWDCPCHGSRFSCEGKILEGPAVSPLEMTNDVNTVEKLFKDDF</sequence>
<keyword evidence="4" id="KW-0411">Iron-sulfur</keyword>
<dbReference type="PANTHER" id="PTHR13847:SF274">
    <property type="entry name" value="RIESKE 2FE-2S IRON-SULFUR PROTEIN YHFW-RELATED"/>
    <property type="match status" value="1"/>
</dbReference>
<dbReference type="AlphaFoldDB" id="A0A1H3RDL7"/>
<dbReference type="PANTHER" id="PTHR13847">
    <property type="entry name" value="SARCOSINE DEHYDROGENASE-RELATED"/>
    <property type="match status" value="1"/>
</dbReference>
<dbReference type="EMBL" id="FNQE01000026">
    <property type="protein sequence ID" value="SDZ23059.1"/>
    <property type="molecule type" value="Genomic_DNA"/>
</dbReference>
<dbReference type="PROSITE" id="PS51296">
    <property type="entry name" value="RIESKE"/>
    <property type="match status" value="1"/>
</dbReference>
<dbReference type="FunFam" id="2.102.10.10:FF:000014">
    <property type="entry name" value="Oxidoreductase, FAD dependent"/>
    <property type="match status" value="1"/>
</dbReference>
<dbReference type="GO" id="GO:0016020">
    <property type="term" value="C:membrane"/>
    <property type="evidence" value="ECO:0007669"/>
    <property type="project" value="InterPro"/>
</dbReference>
<evidence type="ECO:0000313" key="7">
    <source>
        <dbReference type="EMBL" id="SDZ23059.1"/>
    </source>
</evidence>
<dbReference type="InterPro" id="IPR017941">
    <property type="entry name" value="Rieske_2Fe-2S"/>
</dbReference>
<dbReference type="Gene3D" id="2.102.10.10">
    <property type="entry name" value="Rieske [2Fe-2S] iron-sulphur domain"/>
    <property type="match status" value="1"/>
</dbReference>
<evidence type="ECO:0000313" key="8">
    <source>
        <dbReference type="Proteomes" id="UP000198625"/>
    </source>
</evidence>
<dbReference type="PRINTS" id="PR00162">
    <property type="entry name" value="RIESKE"/>
</dbReference>
<dbReference type="OrthoDB" id="9767869at2"/>